<evidence type="ECO:0000313" key="2">
    <source>
        <dbReference type="Proteomes" id="UP001364224"/>
    </source>
</evidence>
<dbReference type="RefSeq" id="WP_334486287.1">
    <property type="nucleotide sequence ID" value="NZ_JAZHRV010000001.1"/>
</dbReference>
<protein>
    <submittedName>
        <fullName evidence="1">Uncharacterized protein</fullName>
    </submittedName>
</protein>
<proteinExistence type="predicted"/>
<evidence type="ECO:0000313" key="1">
    <source>
        <dbReference type="EMBL" id="MEH2558862.1"/>
    </source>
</evidence>
<dbReference type="Proteomes" id="UP001364224">
    <property type="component" value="Unassembled WGS sequence"/>
</dbReference>
<keyword evidence="2" id="KW-1185">Reference proteome</keyword>
<name>A0ABU8BL75_9BRAD</name>
<gene>
    <name evidence="1" type="ORF">V1286_006391</name>
</gene>
<accession>A0ABU8BL75</accession>
<dbReference type="EMBL" id="JAZHRV010000001">
    <property type="protein sequence ID" value="MEH2558862.1"/>
    <property type="molecule type" value="Genomic_DNA"/>
</dbReference>
<organism evidence="1 2">
    <name type="scientific">Bradyrhizobium algeriense</name>
    <dbReference type="NCBI Taxonomy" id="634784"/>
    <lineage>
        <taxon>Bacteria</taxon>
        <taxon>Pseudomonadati</taxon>
        <taxon>Pseudomonadota</taxon>
        <taxon>Alphaproteobacteria</taxon>
        <taxon>Hyphomicrobiales</taxon>
        <taxon>Nitrobacteraceae</taxon>
        <taxon>Bradyrhizobium</taxon>
    </lineage>
</organism>
<comment type="caution">
    <text evidence="1">The sequence shown here is derived from an EMBL/GenBank/DDBJ whole genome shotgun (WGS) entry which is preliminary data.</text>
</comment>
<sequence length="152" mass="17744">MPVSLDWTELLHTFEFVSLGQPYEHEAVLCRKTGKFLWHSELGDDVDEWPDDADDEEKYLSIPHKKELDLGTPLVFAFAREFLPDELDEIQRIFHKRGAYARFKDLLQRKKALDRWYDFESKATEAALREWCEINGITIEPGAGPAPEPDRH</sequence>
<reference evidence="1 2" key="1">
    <citation type="submission" date="2024-02" db="EMBL/GenBank/DDBJ databases">
        <title>Adaptive strategies in a cosmopolitan and abundant soil bacterium.</title>
        <authorList>
            <person name="Carini P."/>
        </authorList>
    </citation>
    <scope>NUCLEOTIDE SEQUENCE [LARGE SCALE GENOMIC DNA]</scope>
    <source>
        <strain evidence="1 2">AZCC 1608</strain>
    </source>
</reference>